<accession>A0A078ABQ2</accession>
<name>A0A078ABQ2_STYLE</name>
<reference evidence="2 3" key="1">
    <citation type="submission" date="2014-06" db="EMBL/GenBank/DDBJ databases">
        <authorList>
            <person name="Swart Estienne"/>
        </authorList>
    </citation>
    <scope>NUCLEOTIDE SEQUENCE [LARGE SCALE GENOMIC DNA]</scope>
    <source>
        <strain evidence="2 3">130c</strain>
    </source>
</reference>
<dbReference type="Proteomes" id="UP000039865">
    <property type="component" value="Unassembled WGS sequence"/>
</dbReference>
<feature type="region of interest" description="Disordered" evidence="1">
    <location>
        <begin position="241"/>
        <end position="399"/>
    </location>
</feature>
<evidence type="ECO:0000256" key="1">
    <source>
        <dbReference type="SAM" id="MobiDB-lite"/>
    </source>
</evidence>
<feature type="compositionally biased region" description="Low complexity" evidence="1">
    <location>
        <begin position="377"/>
        <end position="391"/>
    </location>
</feature>
<feature type="compositionally biased region" description="Basic and acidic residues" evidence="1">
    <location>
        <begin position="263"/>
        <end position="293"/>
    </location>
</feature>
<proteinExistence type="predicted"/>
<dbReference type="EMBL" id="CCKQ01008170">
    <property type="protein sequence ID" value="CDW79614.1"/>
    <property type="molecule type" value="Genomic_DNA"/>
</dbReference>
<protein>
    <submittedName>
        <fullName evidence="2">Uncharacterized protein</fullName>
    </submittedName>
</protein>
<dbReference type="InParanoid" id="A0A078ABQ2"/>
<gene>
    <name evidence="2" type="primary">Contig9301.g9939</name>
    <name evidence="2" type="ORF">STYLEM_8604</name>
</gene>
<evidence type="ECO:0000313" key="3">
    <source>
        <dbReference type="Proteomes" id="UP000039865"/>
    </source>
</evidence>
<feature type="compositionally biased region" description="Low complexity" evidence="1">
    <location>
        <begin position="353"/>
        <end position="366"/>
    </location>
</feature>
<keyword evidence="3" id="KW-1185">Reference proteome</keyword>
<feature type="compositionally biased region" description="Basic residues" evidence="1">
    <location>
        <begin position="322"/>
        <end position="340"/>
    </location>
</feature>
<feature type="compositionally biased region" description="Polar residues" evidence="1">
    <location>
        <begin position="367"/>
        <end position="376"/>
    </location>
</feature>
<sequence>MDQINNETVKGPTTVQDYMNQRTNNLNRGDRMDEELKLFRQHIGVGANTLRDEDQQSALGSLLLDEKDAHKLPPNMPNFDPTLDLNRKKQYIGPPCPPGHPYDPFGEDREYFKERVEGAALFAPPEERDPHFFENFGRDEKFLKEAKALLDLGETNGNLEMIRLNKKFDIFLKRFMKVEEDIKEIKNNFFRVMHCAFAKYEEGFKRKNEYLERRRVRKREEIERGVQRELEKRKIQVLADEAAKTDLTPEGSEDEEEVENVNMDEKKFMRKMEEQDKREQEVFDEQEKQDREKKRLKAQLAKTKHLLEMNERGVPLPIPEPKKKKKDKKKKSKKDKRRLKELKLQPSIPNLPSRSSSRINRQSSESNGSLNCSELASINSSDSFNSKSNSNLISTKTSK</sequence>
<evidence type="ECO:0000313" key="2">
    <source>
        <dbReference type="EMBL" id="CDW79614.1"/>
    </source>
</evidence>
<organism evidence="2 3">
    <name type="scientific">Stylonychia lemnae</name>
    <name type="common">Ciliate</name>
    <dbReference type="NCBI Taxonomy" id="5949"/>
    <lineage>
        <taxon>Eukaryota</taxon>
        <taxon>Sar</taxon>
        <taxon>Alveolata</taxon>
        <taxon>Ciliophora</taxon>
        <taxon>Intramacronucleata</taxon>
        <taxon>Spirotrichea</taxon>
        <taxon>Stichotrichia</taxon>
        <taxon>Sporadotrichida</taxon>
        <taxon>Oxytrichidae</taxon>
        <taxon>Stylonychinae</taxon>
        <taxon>Stylonychia</taxon>
    </lineage>
</organism>
<dbReference type="AlphaFoldDB" id="A0A078ABQ2"/>